<evidence type="ECO:0000313" key="2">
    <source>
        <dbReference type="EMBL" id="BES81072.1"/>
    </source>
</evidence>
<dbReference type="PANTHER" id="PTHR37291:SF1">
    <property type="entry name" value="TYPE IV METHYL-DIRECTED RESTRICTION ENZYME ECOKMCRB SUBUNIT"/>
    <property type="match status" value="1"/>
</dbReference>
<dbReference type="SMART" id="SM00382">
    <property type="entry name" value="AAA"/>
    <property type="match status" value="1"/>
</dbReference>
<name>A0ABN6ZLF4_9CREN</name>
<dbReference type="InterPro" id="IPR052934">
    <property type="entry name" value="Methyl-DNA_Rec/Restrict_Enz"/>
</dbReference>
<protein>
    <recommendedName>
        <fullName evidence="1">AAA+ ATPase domain-containing protein</fullName>
    </recommendedName>
</protein>
<keyword evidence="3" id="KW-1185">Reference proteome</keyword>
<evidence type="ECO:0000313" key="3">
    <source>
        <dbReference type="Proteomes" id="UP001341135"/>
    </source>
</evidence>
<dbReference type="EMBL" id="AP028907">
    <property type="protein sequence ID" value="BES81072.1"/>
    <property type="molecule type" value="Genomic_DNA"/>
</dbReference>
<gene>
    <name evidence="2" type="ORF">PABY_06390</name>
</gene>
<evidence type="ECO:0000259" key="1">
    <source>
        <dbReference type="SMART" id="SM00382"/>
    </source>
</evidence>
<dbReference type="SUPFAM" id="SSF52540">
    <property type="entry name" value="P-loop containing nucleoside triphosphate hydrolases"/>
    <property type="match status" value="1"/>
</dbReference>
<dbReference type="Pfam" id="PF07728">
    <property type="entry name" value="AAA_5"/>
    <property type="match status" value="1"/>
</dbReference>
<dbReference type="Proteomes" id="UP001341135">
    <property type="component" value="Chromosome"/>
</dbReference>
<dbReference type="Gene3D" id="3.40.50.300">
    <property type="entry name" value="P-loop containing nucleotide triphosphate hydrolases"/>
    <property type="match status" value="1"/>
</dbReference>
<dbReference type="InterPro" id="IPR011704">
    <property type="entry name" value="ATPase_dyneun-rel_AAA"/>
</dbReference>
<proteinExistence type="predicted"/>
<feature type="domain" description="AAA+ ATPase" evidence="1">
    <location>
        <begin position="90"/>
        <end position="272"/>
    </location>
</feature>
<dbReference type="PANTHER" id="PTHR37291">
    <property type="entry name" value="5-METHYLCYTOSINE-SPECIFIC RESTRICTION ENZYME B"/>
    <property type="match status" value="1"/>
</dbReference>
<dbReference type="InterPro" id="IPR027417">
    <property type="entry name" value="P-loop_NTPase"/>
</dbReference>
<reference evidence="2 3" key="1">
    <citation type="submission" date="2023-09" db="EMBL/GenBank/DDBJ databases">
        <title>Pyrofollis japonicus gen. nov. sp. nov., a novel member of the family Pyrodictiaceae isolated from the Iheya North hydrothermal field.</title>
        <authorList>
            <person name="Miyazaki U."/>
            <person name="Sanari M."/>
            <person name="Tame A."/>
            <person name="Kitajima M."/>
            <person name="Okamoto A."/>
            <person name="Sawayama S."/>
            <person name="Miyazaki J."/>
            <person name="Takai K."/>
            <person name="Nakagawa S."/>
        </authorList>
    </citation>
    <scope>NUCLEOTIDE SEQUENCE [LARGE SCALE GENOMIC DNA]</scope>
    <source>
        <strain evidence="2 3">AV2</strain>
    </source>
</reference>
<accession>A0ABN6ZLF4</accession>
<dbReference type="InterPro" id="IPR003593">
    <property type="entry name" value="AAA+_ATPase"/>
</dbReference>
<organism evidence="2 3">
    <name type="scientific">Pyrodictium abyssi</name>
    <dbReference type="NCBI Taxonomy" id="54256"/>
    <lineage>
        <taxon>Archaea</taxon>
        <taxon>Thermoproteota</taxon>
        <taxon>Thermoprotei</taxon>
        <taxon>Desulfurococcales</taxon>
        <taxon>Pyrodictiaceae</taxon>
        <taxon>Pyrodictium</taxon>
    </lineage>
</organism>
<sequence>MLRAVDGGAGAERVGYAVELVSSALGEAGPPRPSRLDAYLGAGPSGVVAERGWREVLEDPGTVERIVREIHGRGVFLPEQLVRVIVFLVANGNVLLAGPPGYGKTLLARVIAGVTGSELVPATCHAGWTRSEFIGGPYLRRGGVAWRSGYLVRAVARALQGRRVLLLLDEVNRAEVDKVFGEFFTVFPSPSAEEWSIGSLCDIVCGESSEEERDEPARILCSACGDRERLQRVRDLLRIVATMNTVDYATVFGVGEAFGRRFYKVEFLASSDAGYILESEVRPVFRHVVKRLGLASDRLRGLEEVLEKLARFVAELRRARDEAGVAGIVVTQLPVGPAFVREVVTVAARMLAAGVVGDPVCAVARAIGASIPVTVLVEEESRERLRRALAGAFGDAVEEKCRLVAGRP</sequence>